<dbReference type="InterPro" id="IPR015797">
    <property type="entry name" value="NUDIX_hydrolase-like_dom_sf"/>
</dbReference>
<keyword evidence="9 10" id="KW-0413">Isomerase</keyword>
<evidence type="ECO:0000259" key="12">
    <source>
        <dbReference type="PROSITE" id="PS51462"/>
    </source>
</evidence>
<feature type="binding site" evidence="10">
    <location>
        <position position="31"/>
    </location>
    <ligand>
        <name>Mn(2+)</name>
        <dbReference type="ChEBI" id="CHEBI:29035"/>
    </ligand>
</feature>
<dbReference type="AlphaFoldDB" id="A0A845SIP9"/>
<dbReference type="InterPro" id="IPR011876">
    <property type="entry name" value="IsopentenylPP_isomerase_typ1"/>
</dbReference>
<evidence type="ECO:0000256" key="10">
    <source>
        <dbReference type="HAMAP-Rule" id="MF_00202"/>
    </source>
</evidence>
<keyword evidence="5 10" id="KW-0479">Metal-binding</keyword>
<feature type="binding site" evidence="10">
    <location>
        <position position="68"/>
    </location>
    <ligand>
        <name>Mn(2+)</name>
        <dbReference type="ChEBI" id="CHEBI:29035"/>
    </ligand>
</feature>
<dbReference type="InterPro" id="IPR000086">
    <property type="entry name" value="NUDIX_hydrolase_dom"/>
</dbReference>
<dbReference type="PIRSF" id="PIRSF018427">
    <property type="entry name" value="Isopntndiph_ism"/>
    <property type="match status" value="1"/>
</dbReference>
<evidence type="ECO:0000256" key="2">
    <source>
        <dbReference type="ARBA" id="ARBA00007579"/>
    </source>
</evidence>
<dbReference type="SUPFAM" id="SSF55811">
    <property type="entry name" value="Nudix"/>
    <property type="match status" value="1"/>
</dbReference>
<keyword evidence="7 10" id="KW-0464">Manganese</keyword>
<evidence type="ECO:0000256" key="3">
    <source>
        <dbReference type="ARBA" id="ARBA00012057"/>
    </source>
</evidence>
<dbReference type="HAMAP" id="MF_00202">
    <property type="entry name" value="Idi"/>
    <property type="match status" value="1"/>
</dbReference>
<comment type="cofactor">
    <cofactor evidence="10">
        <name>Mg(2+)</name>
        <dbReference type="ChEBI" id="CHEBI:18420"/>
    </cofactor>
    <text evidence="10">Binds 1 Mg(2+) ion per subunit. The magnesium ion binds only when substrate is bound.</text>
</comment>
<dbReference type="GO" id="GO:0004452">
    <property type="term" value="F:isopentenyl-diphosphate delta-isomerase activity"/>
    <property type="evidence" value="ECO:0007669"/>
    <property type="project" value="UniProtKB-UniRule"/>
</dbReference>
<reference evidence="13 14" key="2">
    <citation type="submission" date="2020-02" db="EMBL/GenBank/DDBJ databases">
        <title>The new genus of Enterobacteriales.</title>
        <authorList>
            <person name="Kim I.S."/>
        </authorList>
    </citation>
    <scope>NUCLEOTIDE SEQUENCE [LARGE SCALE GENOMIC DNA]</scope>
    <source>
        <strain evidence="13 14">SAP-6</strain>
    </source>
</reference>
<dbReference type="EMBL" id="WUBS01000005">
    <property type="protein sequence ID" value="NDL62844.1"/>
    <property type="molecule type" value="Genomic_DNA"/>
</dbReference>
<comment type="similarity">
    <text evidence="2 10">Belongs to the IPP isomerase type 1 family.</text>
</comment>
<proteinExistence type="inferred from homology"/>
<keyword evidence="4 10" id="KW-0963">Cytoplasm</keyword>
<dbReference type="Pfam" id="PF00293">
    <property type="entry name" value="NUDIX"/>
    <property type="match status" value="1"/>
</dbReference>
<evidence type="ECO:0000256" key="6">
    <source>
        <dbReference type="ARBA" id="ARBA00022842"/>
    </source>
</evidence>
<comment type="function">
    <text evidence="10">Catalyzes the 1,3-allylic rearrangement of the homoallylic substrate isopentenyl (IPP) to its highly electrophilic allylic isomer, dimethylallyl diphosphate (DMAPP).</text>
</comment>
<feature type="domain" description="Nudix hydrolase" evidence="12">
    <location>
        <begin position="29"/>
        <end position="161"/>
    </location>
</feature>
<dbReference type="NCBIfam" id="TIGR02150">
    <property type="entry name" value="IPP_isom_1"/>
    <property type="match status" value="1"/>
</dbReference>
<evidence type="ECO:0000313" key="13">
    <source>
        <dbReference type="EMBL" id="NDL62844.1"/>
    </source>
</evidence>
<comment type="catalytic activity">
    <reaction evidence="10">
        <text>isopentenyl diphosphate = dimethylallyl diphosphate</text>
        <dbReference type="Rhea" id="RHEA:23284"/>
        <dbReference type="ChEBI" id="CHEBI:57623"/>
        <dbReference type="ChEBI" id="CHEBI:128769"/>
        <dbReference type="EC" id="5.3.3.2"/>
    </reaction>
</comment>
<dbReference type="GO" id="GO:0009240">
    <property type="term" value="P:isopentenyl diphosphate biosynthetic process"/>
    <property type="evidence" value="ECO:0007669"/>
    <property type="project" value="TreeGrafter"/>
</dbReference>
<evidence type="ECO:0000256" key="7">
    <source>
        <dbReference type="ARBA" id="ARBA00023211"/>
    </source>
</evidence>
<dbReference type="EC" id="5.3.3.2" evidence="3 10"/>
<feature type="binding site" evidence="10">
    <location>
        <position position="25"/>
    </location>
    <ligand>
        <name>Mn(2+)</name>
        <dbReference type="ChEBI" id="CHEBI:29035"/>
    </ligand>
</feature>
<feature type="active site" evidence="10 11">
    <location>
        <position position="113"/>
    </location>
</feature>
<gene>
    <name evidence="10" type="primary">idi</name>
    <name evidence="13" type="ORF">GRH90_08800</name>
</gene>
<dbReference type="CDD" id="cd02885">
    <property type="entry name" value="NUDIX_IPP_Isomerase"/>
    <property type="match status" value="1"/>
</dbReference>
<evidence type="ECO:0000256" key="8">
    <source>
        <dbReference type="ARBA" id="ARBA00023229"/>
    </source>
</evidence>
<dbReference type="Gene3D" id="3.90.79.10">
    <property type="entry name" value="Nucleoside Triphosphate Pyrophosphohydrolase"/>
    <property type="match status" value="1"/>
</dbReference>
<feature type="active site" evidence="10 11">
    <location>
        <position position="66"/>
    </location>
</feature>
<evidence type="ECO:0000256" key="5">
    <source>
        <dbReference type="ARBA" id="ARBA00022723"/>
    </source>
</evidence>
<comment type="subcellular location">
    <subcellularLocation>
        <location evidence="10">Cytoplasm</location>
    </subcellularLocation>
</comment>
<evidence type="ECO:0000256" key="9">
    <source>
        <dbReference type="ARBA" id="ARBA00023235"/>
    </source>
</evidence>
<evidence type="ECO:0000256" key="1">
    <source>
        <dbReference type="ARBA" id="ARBA00004826"/>
    </source>
</evidence>
<comment type="pathway">
    <text evidence="1 10">Isoprenoid biosynthesis; dimethylallyl diphosphate biosynthesis; dimethylallyl diphosphate from isopentenyl diphosphate: step 1/1.</text>
</comment>
<feature type="binding site" evidence="10">
    <location>
        <position position="111"/>
    </location>
    <ligand>
        <name>Mn(2+)</name>
        <dbReference type="ChEBI" id="CHEBI:29035"/>
    </ligand>
</feature>
<dbReference type="InterPro" id="IPR056375">
    <property type="entry name" value="Idi_bact"/>
</dbReference>
<dbReference type="RefSeq" id="WP_162365570.1">
    <property type="nucleotide sequence ID" value="NZ_WUBS01000005.1"/>
</dbReference>
<comment type="subunit">
    <text evidence="10">Homodimer.</text>
</comment>
<dbReference type="NCBIfam" id="NF002995">
    <property type="entry name" value="PRK03759.1"/>
    <property type="match status" value="1"/>
</dbReference>
<comment type="caution">
    <text evidence="13">The sequence shown here is derived from an EMBL/GenBank/DDBJ whole genome shotgun (WGS) entry which is preliminary data.</text>
</comment>
<dbReference type="GO" id="GO:0046872">
    <property type="term" value="F:metal ion binding"/>
    <property type="evidence" value="ECO:0007669"/>
    <property type="project" value="UniProtKB-KW"/>
</dbReference>
<keyword evidence="6 10" id="KW-0460">Magnesium</keyword>
<feature type="binding site" evidence="10">
    <location>
        <position position="113"/>
    </location>
    <ligand>
        <name>Mn(2+)</name>
        <dbReference type="ChEBI" id="CHEBI:29035"/>
    </ligand>
</feature>
<dbReference type="GO" id="GO:0005737">
    <property type="term" value="C:cytoplasm"/>
    <property type="evidence" value="ECO:0007669"/>
    <property type="project" value="UniProtKB-SubCell"/>
</dbReference>
<keyword evidence="14" id="KW-1185">Reference proteome</keyword>
<dbReference type="PROSITE" id="PS51462">
    <property type="entry name" value="NUDIX"/>
    <property type="match status" value="1"/>
</dbReference>
<evidence type="ECO:0000256" key="4">
    <source>
        <dbReference type="ARBA" id="ARBA00022490"/>
    </source>
</evidence>
<evidence type="ECO:0000313" key="14">
    <source>
        <dbReference type="Proteomes" id="UP000461443"/>
    </source>
</evidence>
<feature type="binding site" evidence="10">
    <location>
        <position position="86"/>
    </location>
    <ligand>
        <name>Mg(2+)</name>
        <dbReference type="ChEBI" id="CHEBI:18420"/>
    </ligand>
</feature>
<dbReference type="PANTHER" id="PTHR10885:SF0">
    <property type="entry name" value="ISOPENTENYL-DIPHOSPHATE DELTA-ISOMERASE"/>
    <property type="match status" value="1"/>
</dbReference>
<name>A0A845SIP9_9GAMM</name>
<dbReference type="UniPathway" id="UPA00059">
    <property type="reaction ID" value="UER00104"/>
</dbReference>
<organism evidence="13 14">
    <name type="scientific">Acerihabitans arboris</name>
    <dbReference type="NCBI Taxonomy" id="2691583"/>
    <lineage>
        <taxon>Bacteria</taxon>
        <taxon>Pseudomonadati</taxon>
        <taxon>Pseudomonadota</taxon>
        <taxon>Gammaproteobacteria</taxon>
        <taxon>Enterobacterales</taxon>
        <taxon>Pectobacteriaceae</taxon>
        <taxon>Acerihabitans</taxon>
    </lineage>
</organism>
<dbReference type="Proteomes" id="UP000461443">
    <property type="component" value="Unassembled WGS sequence"/>
</dbReference>
<evidence type="ECO:0000256" key="11">
    <source>
        <dbReference type="PIRSR" id="PIRSR018427-1"/>
    </source>
</evidence>
<dbReference type="GO" id="GO:0050992">
    <property type="term" value="P:dimethylallyl diphosphate biosynthetic process"/>
    <property type="evidence" value="ECO:0007669"/>
    <property type="project" value="UniProtKB-UniRule"/>
</dbReference>
<protein>
    <recommendedName>
        <fullName evidence="3 10">Isopentenyl-diphosphate Delta-isomerase</fullName>
        <shortName evidence="10">IPP isomerase</shortName>
        <ecNumber evidence="3 10">5.3.3.2</ecNumber>
    </recommendedName>
    <alternativeName>
        <fullName evidence="10">IPP:DMAPP isomerase</fullName>
    </alternativeName>
    <alternativeName>
        <fullName evidence="10">Isopentenyl pyrophosphate isomerase</fullName>
    </alternativeName>
</protein>
<accession>A0A845SIP9</accession>
<keyword evidence="8 10" id="KW-0414">Isoprene biosynthesis</keyword>
<sequence>MAFTEVVLVNERDRCVGRMEKLQAHREGLLHRAITVYVFNPQGELLLQQRAAAKYHCGGLWSNTCCGHPTPQEDTLAAAHRRLHEEMGLRCVLTPMFDLQYRLPLPNGLIEHEFDHVFFGISAQAPNLNPDEAMAWRYQALTAVLADINQCPAMFTPWFKLTISAIPRHFIEFMRLERAC</sequence>
<comment type="cofactor">
    <cofactor evidence="10">
        <name>Mn(2+)</name>
        <dbReference type="ChEBI" id="CHEBI:29035"/>
    </cofactor>
    <text evidence="10">Binds 1 Mn(2+) ion per subunit.</text>
</comment>
<dbReference type="PANTHER" id="PTHR10885">
    <property type="entry name" value="ISOPENTENYL-DIPHOSPHATE DELTA-ISOMERASE"/>
    <property type="match status" value="1"/>
</dbReference>
<reference evidence="13 14" key="1">
    <citation type="submission" date="2019-12" db="EMBL/GenBank/DDBJ databases">
        <authorList>
            <person name="Lee S.D."/>
        </authorList>
    </citation>
    <scope>NUCLEOTIDE SEQUENCE [LARGE SCALE GENOMIC DNA]</scope>
    <source>
        <strain evidence="13 14">SAP-6</strain>
    </source>
</reference>